<dbReference type="Gene3D" id="3.40.50.1110">
    <property type="entry name" value="SGNH hydrolase"/>
    <property type="match status" value="1"/>
</dbReference>
<dbReference type="InterPro" id="IPR036514">
    <property type="entry name" value="SGNH_hydro_sf"/>
</dbReference>
<feature type="domain" description="SGNH hydrolase-type esterase" evidence="2">
    <location>
        <begin position="61"/>
        <end position="210"/>
    </location>
</feature>
<dbReference type="PANTHER" id="PTHR30383:SF5">
    <property type="entry name" value="SGNH HYDROLASE-TYPE ESTERASE DOMAIN-CONTAINING PROTEIN"/>
    <property type="match status" value="1"/>
</dbReference>
<name>A0A3D8LG23_9BACT</name>
<dbReference type="SUPFAM" id="SSF52266">
    <property type="entry name" value="SGNH hydrolase"/>
    <property type="match status" value="1"/>
</dbReference>
<protein>
    <submittedName>
        <fullName evidence="3">G-D-S-L family lipolytic protein</fullName>
    </submittedName>
</protein>
<keyword evidence="1" id="KW-0732">Signal</keyword>
<dbReference type="AlphaFoldDB" id="A0A3D8LG23"/>
<dbReference type="Proteomes" id="UP000256708">
    <property type="component" value="Unassembled WGS sequence"/>
</dbReference>
<evidence type="ECO:0000259" key="2">
    <source>
        <dbReference type="Pfam" id="PF13472"/>
    </source>
</evidence>
<reference evidence="4" key="1">
    <citation type="submission" date="2018-08" db="EMBL/GenBank/DDBJ databases">
        <authorList>
            <person name="Liu Z.-W."/>
            <person name="Du Z.-J."/>
        </authorList>
    </citation>
    <scope>NUCLEOTIDE SEQUENCE [LARGE SCALE GENOMIC DNA]</scope>
    <source>
        <strain evidence="4">H4X</strain>
    </source>
</reference>
<accession>A0A3D8LG23</accession>
<evidence type="ECO:0000313" key="4">
    <source>
        <dbReference type="Proteomes" id="UP000256708"/>
    </source>
</evidence>
<dbReference type="PANTHER" id="PTHR30383">
    <property type="entry name" value="THIOESTERASE 1/PROTEASE 1/LYSOPHOSPHOLIPASE L1"/>
    <property type="match status" value="1"/>
</dbReference>
<evidence type="ECO:0000313" key="3">
    <source>
        <dbReference type="EMBL" id="RDV16276.1"/>
    </source>
</evidence>
<dbReference type="InterPro" id="IPR051532">
    <property type="entry name" value="Ester_Hydrolysis_Enzymes"/>
</dbReference>
<feature type="signal peptide" evidence="1">
    <location>
        <begin position="1"/>
        <end position="21"/>
    </location>
</feature>
<comment type="caution">
    <text evidence="3">The sequence shown here is derived from an EMBL/GenBank/DDBJ whole genome shotgun (WGS) entry which is preliminary data.</text>
</comment>
<feature type="chain" id="PRO_5017646959" evidence="1">
    <location>
        <begin position="22"/>
        <end position="221"/>
    </location>
</feature>
<dbReference type="GO" id="GO:0004622">
    <property type="term" value="F:phosphatidylcholine lysophospholipase activity"/>
    <property type="evidence" value="ECO:0007669"/>
    <property type="project" value="TreeGrafter"/>
</dbReference>
<dbReference type="Pfam" id="PF13472">
    <property type="entry name" value="Lipase_GDSL_2"/>
    <property type="match status" value="1"/>
</dbReference>
<sequence>MNKLWIALLLIAWLVLPAARAQENTPPFWDEIQAFKQQDSIQMPPEDASLFVGSSSIRMWDNMQEMFPDHTVINRGFGGSDLLDLKYYLPDIVHPYQPKQIVIYSGENDIATGTVQAPEVLARFKDVFQGIRQEMPEVPVVFISIKPSPSRIQYLPIMQESNQLIRAYLNTQPKTQYVDVYSLMLDKNGKPMQDIFLEDNLHMNNKGYQIWQEALRPHLLR</sequence>
<dbReference type="EMBL" id="QRGR01000005">
    <property type="protein sequence ID" value="RDV16276.1"/>
    <property type="molecule type" value="Genomic_DNA"/>
</dbReference>
<proteinExistence type="predicted"/>
<organism evidence="3 4">
    <name type="scientific">Pontibacter diazotrophicus</name>
    <dbReference type="NCBI Taxonomy" id="1400979"/>
    <lineage>
        <taxon>Bacteria</taxon>
        <taxon>Pseudomonadati</taxon>
        <taxon>Bacteroidota</taxon>
        <taxon>Cytophagia</taxon>
        <taxon>Cytophagales</taxon>
        <taxon>Hymenobacteraceae</taxon>
        <taxon>Pontibacter</taxon>
    </lineage>
</organism>
<dbReference type="OrthoDB" id="9790057at2"/>
<keyword evidence="4" id="KW-1185">Reference proteome</keyword>
<dbReference type="CDD" id="cd04502">
    <property type="entry name" value="SGNH_hydrolase_like_7"/>
    <property type="match status" value="1"/>
</dbReference>
<evidence type="ECO:0000256" key="1">
    <source>
        <dbReference type="SAM" id="SignalP"/>
    </source>
</evidence>
<gene>
    <name evidence="3" type="ORF">DXT99_05735</name>
</gene>
<dbReference type="InterPro" id="IPR013830">
    <property type="entry name" value="SGNH_hydro"/>
</dbReference>